<feature type="transmembrane region" description="Helical" evidence="1">
    <location>
        <begin position="12"/>
        <end position="34"/>
    </location>
</feature>
<accession>G0NL49</accession>
<feature type="transmembrane region" description="Helical" evidence="1">
    <location>
        <begin position="133"/>
        <end position="155"/>
    </location>
</feature>
<dbReference type="OMA" id="DMFRMLR"/>
<dbReference type="Pfam" id="PF10327">
    <property type="entry name" value="7TM_GPCR_Sri"/>
    <property type="match status" value="1"/>
</dbReference>
<dbReference type="OrthoDB" id="5861142at2759"/>
<organism evidence="3">
    <name type="scientific">Caenorhabditis brenneri</name>
    <name type="common">Nematode worm</name>
    <dbReference type="NCBI Taxonomy" id="135651"/>
    <lineage>
        <taxon>Eukaryota</taxon>
        <taxon>Metazoa</taxon>
        <taxon>Ecdysozoa</taxon>
        <taxon>Nematoda</taxon>
        <taxon>Chromadorea</taxon>
        <taxon>Rhabditida</taxon>
        <taxon>Rhabditina</taxon>
        <taxon>Rhabditomorpha</taxon>
        <taxon>Rhabditoidea</taxon>
        <taxon>Rhabditidae</taxon>
        <taxon>Peloderinae</taxon>
        <taxon>Caenorhabditis</taxon>
    </lineage>
</organism>
<dbReference type="HOGENOM" id="CLU_422269_0_0_1"/>
<protein>
    <submittedName>
        <fullName evidence="2">Uncharacterized protein</fullName>
    </submittedName>
</protein>
<dbReference type="FunCoup" id="G0NL49">
    <property type="interactions" value="3"/>
</dbReference>
<feature type="transmembrane region" description="Helical" evidence="1">
    <location>
        <begin position="385"/>
        <end position="407"/>
    </location>
</feature>
<evidence type="ECO:0000313" key="2">
    <source>
        <dbReference type="EMBL" id="EGT33285.1"/>
    </source>
</evidence>
<feature type="transmembrane region" description="Helical" evidence="1">
    <location>
        <begin position="441"/>
        <end position="468"/>
    </location>
</feature>
<dbReference type="AlphaFoldDB" id="G0NL49"/>
<dbReference type="Proteomes" id="UP000008068">
    <property type="component" value="Unassembled WGS sequence"/>
</dbReference>
<dbReference type="PANTHER" id="PTHR45830:SF13">
    <property type="entry name" value="G PROTEIN-COUPLED RECEPTOR-RELATED"/>
    <property type="match status" value="1"/>
</dbReference>
<feature type="transmembrane region" description="Helical" evidence="1">
    <location>
        <begin position="493"/>
        <end position="516"/>
    </location>
</feature>
<name>G0NL49_CAEBE</name>
<keyword evidence="1" id="KW-0812">Transmembrane</keyword>
<keyword evidence="1" id="KW-0472">Membrane</keyword>
<feature type="transmembrane region" description="Helical" evidence="1">
    <location>
        <begin position="522"/>
        <end position="546"/>
    </location>
</feature>
<dbReference type="EMBL" id="GL379904">
    <property type="protein sequence ID" value="EGT33285.1"/>
    <property type="molecule type" value="Genomic_DNA"/>
</dbReference>
<dbReference type="PANTHER" id="PTHR45830">
    <property type="entry name" value="SERPENTINE RECEPTOR, CLASS I"/>
    <property type="match status" value="1"/>
</dbReference>
<dbReference type="SUPFAM" id="SSF81321">
    <property type="entry name" value="Family A G protein-coupled receptor-like"/>
    <property type="match status" value="2"/>
</dbReference>
<feature type="transmembrane region" description="Helical" evidence="1">
    <location>
        <begin position="87"/>
        <end position="112"/>
    </location>
</feature>
<dbReference type="InterPro" id="IPR019422">
    <property type="entry name" value="7TM_GPCR_serpentine_rcpt_Srh"/>
</dbReference>
<dbReference type="Pfam" id="PF10318">
    <property type="entry name" value="7TM_GPCR_Srh"/>
    <property type="match status" value="1"/>
</dbReference>
<feature type="transmembrane region" description="Helical" evidence="1">
    <location>
        <begin position="314"/>
        <end position="334"/>
    </location>
</feature>
<keyword evidence="3" id="KW-1185">Reference proteome</keyword>
<feature type="transmembrane region" description="Helical" evidence="1">
    <location>
        <begin position="241"/>
        <end position="266"/>
    </location>
</feature>
<evidence type="ECO:0000256" key="1">
    <source>
        <dbReference type="SAM" id="Phobius"/>
    </source>
</evidence>
<feature type="transmembrane region" description="Helical" evidence="1">
    <location>
        <begin position="272"/>
        <end position="293"/>
    </location>
</feature>
<dbReference type="STRING" id="135651.G0NL49"/>
<reference evidence="3" key="1">
    <citation type="submission" date="2011-07" db="EMBL/GenBank/DDBJ databases">
        <authorList>
            <consortium name="Caenorhabditis brenneri Sequencing and Analysis Consortium"/>
            <person name="Wilson R.K."/>
        </authorList>
    </citation>
    <scope>NUCLEOTIDE SEQUENCE [LARGE SCALE GENOMIC DNA]</scope>
    <source>
        <strain evidence="3">PB2801</strain>
    </source>
</reference>
<dbReference type="eggNOG" id="ENOG502TH7M">
    <property type="taxonomic scope" value="Eukaryota"/>
</dbReference>
<feature type="transmembrane region" description="Helical" evidence="1">
    <location>
        <begin position="188"/>
        <end position="216"/>
    </location>
</feature>
<dbReference type="InterPro" id="IPR019429">
    <property type="entry name" value="7TM_GPCR_serpentine_rcpt_Sri"/>
</dbReference>
<evidence type="ECO:0000313" key="3">
    <source>
        <dbReference type="Proteomes" id="UP000008068"/>
    </source>
</evidence>
<sequence length="556" mass="64129">MIDFEVPLWLFIYYNFIGTVSLFLNIFTIILLVFKSESIDSFRYSLLFFQTTCTVTDFHFTFLMQPLPLTPLMAGYCVGFLARYMDIWSHYLIALVVGMIVAQLESLAYCFVRKHQTIANITRRHVVPKNVNDTIAMFLPFFPLFGYMAFCAAGMKREDQMGYVRQHYPEYLIQFSSLQNFSIYEHNFWFILVISFGFFGGLFCGCIFTFTTIDMFRMLRRARRKISATNFRRHRSTVKSLLAQFAASSLLLVPLFCFSVVIMTGWESSQVIIHIILAVFSLRSSVNAVVLIATTPPFRNFVMSCTVTDIHLSFLMQPIPLFPVMSGYSVGYLAGCFDVWTHYLIAFIVSAIVAQLESLTFCFVKKHQTIANITKEHVVPERLHNFLAFCLPFAPLTFFFSFCEAGMKREEQMEYIRQKYPQHYSGFSSIPNFAVYELNSWFLFVIIMAFCGGITCALVFTLSTIDMFRMLRKVRKKISILNFRRHRSTVKSLLAQFAASSLLLVPLFCFVIVIMLEVDNAQIIIQITLAVFSLRSSVNAVVLIFTTPPFRNFVLR</sequence>
<gene>
    <name evidence="2" type="ORF">CAEBREN_10006</name>
</gene>
<keyword evidence="1" id="KW-1133">Transmembrane helix</keyword>
<feature type="transmembrane region" description="Helical" evidence="1">
    <location>
        <begin position="340"/>
        <end position="364"/>
    </location>
</feature>
<dbReference type="Gene3D" id="1.20.1070.10">
    <property type="entry name" value="Rhodopsin 7-helix transmembrane proteins"/>
    <property type="match status" value="1"/>
</dbReference>
<feature type="transmembrane region" description="Helical" evidence="1">
    <location>
        <begin position="46"/>
        <end position="67"/>
    </location>
</feature>
<dbReference type="InParanoid" id="G0NL49"/>
<proteinExistence type="predicted"/>